<evidence type="ECO:0000313" key="1">
    <source>
        <dbReference type="EMBL" id="GAL21513.1"/>
    </source>
</evidence>
<dbReference type="Proteomes" id="UP000029228">
    <property type="component" value="Unassembled WGS sequence"/>
</dbReference>
<protein>
    <submittedName>
        <fullName evidence="1">Uncharacterized protein</fullName>
    </submittedName>
</protein>
<dbReference type="EMBL" id="BBMR01000008">
    <property type="protein sequence ID" value="GAL21513.1"/>
    <property type="molecule type" value="Genomic_DNA"/>
</dbReference>
<name>A0A090S415_9VIBR</name>
<reference evidence="1 2" key="2">
    <citation type="submission" date="2014-09" db="EMBL/GenBank/DDBJ databases">
        <authorList>
            <consortium name="NBRP consortium"/>
            <person name="Sawabe T."/>
            <person name="Meirelles P."/>
            <person name="Nakanishi M."/>
            <person name="Sayaka M."/>
            <person name="Hattori M."/>
            <person name="Ohkuma M."/>
        </authorList>
    </citation>
    <scope>NUCLEOTIDE SEQUENCE [LARGE SCALE GENOMIC DNA]</scope>
    <source>
        <strain evidence="2">JCM19235</strain>
    </source>
</reference>
<proteinExistence type="predicted"/>
<organism evidence="1 2">
    <name type="scientific">Vibrio maritimus</name>
    <dbReference type="NCBI Taxonomy" id="990268"/>
    <lineage>
        <taxon>Bacteria</taxon>
        <taxon>Pseudomonadati</taxon>
        <taxon>Pseudomonadota</taxon>
        <taxon>Gammaproteobacteria</taxon>
        <taxon>Vibrionales</taxon>
        <taxon>Vibrionaceae</taxon>
        <taxon>Vibrio</taxon>
    </lineage>
</organism>
<keyword evidence="2" id="KW-1185">Reference proteome</keyword>
<accession>A0A090S415</accession>
<evidence type="ECO:0000313" key="2">
    <source>
        <dbReference type="Proteomes" id="UP000029228"/>
    </source>
</evidence>
<dbReference type="STRING" id="990268.JCM19235_4995"/>
<dbReference type="AlphaFoldDB" id="A0A090S415"/>
<sequence>MSDHDLLRTLTEFTAMTVADAIKPYGIGNSPKLLVCVGALTTRLS</sequence>
<comment type="caution">
    <text evidence="1">The sequence shown here is derived from an EMBL/GenBank/DDBJ whole genome shotgun (WGS) entry which is preliminary data.</text>
</comment>
<reference evidence="1 2" key="1">
    <citation type="submission" date="2014-09" db="EMBL/GenBank/DDBJ databases">
        <title>Vibrio maritimus JCM 19235. (C45) whole genome shotgun sequence.</title>
        <authorList>
            <person name="Sawabe T."/>
            <person name="Meirelles P."/>
            <person name="Nakanishi M."/>
            <person name="Sayaka M."/>
            <person name="Hattori M."/>
            <person name="Ohkuma M."/>
        </authorList>
    </citation>
    <scope>NUCLEOTIDE SEQUENCE [LARGE SCALE GENOMIC DNA]</scope>
    <source>
        <strain evidence="2">JCM19235</strain>
    </source>
</reference>
<gene>
    <name evidence="1" type="ORF">JCM19235_4995</name>
</gene>